<dbReference type="Gene3D" id="3.40.50.450">
    <property type="match status" value="1"/>
</dbReference>
<organism evidence="1">
    <name type="scientific">marine sediment metagenome</name>
    <dbReference type="NCBI Taxonomy" id="412755"/>
    <lineage>
        <taxon>unclassified sequences</taxon>
        <taxon>metagenomes</taxon>
        <taxon>ecological metagenomes</taxon>
    </lineage>
</organism>
<dbReference type="EMBL" id="BART01006720">
    <property type="protein sequence ID" value="GAG68598.1"/>
    <property type="molecule type" value="Genomic_DNA"/>
</dbReference>
<dbReference type="SUPFAM" id="SSF102405">
    <property type="entry name" value="MCP/YpsA-like"/>
    <property type="match status" value="1"/>
</dbReference>
<dbReference type="AlphaFoldDB" id="X1A721"/>
<gene>
    <name evidence="1" type="ORF">S01H4_15329</name>
</gene>
<name>X1A721_9ZZZZ</name>
<dbReference type="Pfam" id="PF12694">
    <property type="entry name" value="cpYpsA"/>
    <property type="match status" value="1"/>
</dbReference>
<comment type="caution">
    <text evidence="1">The sequence shown here is derived from an EMBL/GenBank/DDBJ whole genome shotgun (WGS) entry which is preliminary data.</text>
</comment>
<evidence type="ECO:0008006" key="2">
    <source>
        <dbReference type="Google" id="ProtNLM"/>
    </source>
</evidence>
<feature type="non-terminal residue" evidence="1">
    <location>
        <position position="231"/>
    </location>
</feature>
<proteinExistence type="predicted"/>
<protein>
    <recommendedName>
        <fullName evidence="2">Molybdenum cofactor carrier</fullName>
    </recommendedName>
</protein>
<dbReference type="InterPro" id="IPR024755">
    <property type="entry name" value="cpYpsA"/>
</dbReference>
<evidence type="ECO:0000313" key="1">
    <source>
        <dbReference type="EMBL" id="GAG68598.1"/>
    </source>
</evidence>
<reference evidence="1" key="1">
    <citation type="journal article" date="2014" name="Front. Microbiol.">
        <title>High frequency of phylogenetically diverse reductive dehalogenase-homologous genes in deep subseafloor sedimentary metagenomes.</title>
        <authorList>
            <person name="Kawai M."/>
            <person name="Futagami T."/>
            <person name="Toyoda A."/>
            <person name="Takaki Y."/>
            <person name="Nishi S."/>
            <person name="Hori S."/>
            <person name="Arai W."/>
            <person name="Tsubouchi T."/>
            <person name="Morono Y."/>
            <person name="Uchiyama I."/>
            <person name="Ito T."/>
            <person name="Fujiyama A."/>
            <person name="Inagaki F."/>
            <person name="Takami H."/>
        </authorList>
    </citation>
    <scope>NUCLEOTIDE SEQUENCE</scope>
    <source>
        <strain evidence="1">Expedition CK06-06</strain>
    </source>
</reference>
<sequence length="231" mass="25390">MPIIRIVSGGQTGADIGALDAAIHCRIEHGGWIPKGRKQENGKTIPDKYQLREIDSPDYLKRTEANVVDSDATLILTYGPLTGGSKATMEFAKKHGKPCLHIALDEYSRKDVVNFVKRWFEGDICKPIPPDNCILNVAGNRESKAPGIRQAVMVRMVDILTELNGLSVYPLSDDYDLDENEGISIENADLSHLEGAARTLGQQSIELYHPKSIEEAVQIVLEQTPKAAKDA</sequence>
<accession>X1A721</accession>